<dbReference type="InterPro" id="IPR036322">
    <property type="entry name" value="WD40_repeat_dom_sf"/>
</dbReference>
<dbReference type="GeneID" id="109532896"/>
<feature type="region of interest" description="Disordered" evidence="1">
    <location>
        <begin position="109"/>
        <end position="132"/>
    </location>
</feature>
<dbReference type="PANTHER" id="PTHR14435:SF2">
    <property type="entry name" value="ZINC FINGER PROTEIN 106"/>
    <property type="match status" value="1"/>
</dbReference>
<dbReference type="GO" id="GO:0016020">
    <property type="term" value="C:membrane"/>
    <property type="evidence" value="ECO:0007669"/>
    <property type="project" value="TreeGrafter"/>
</dbReference>
<feature type="compositionally biased region" description="Low complexity" evidence="1">
    <location>
        <begin position="116"/>
        <end position="132"/>
    </location>
</feature>
<dbReference type="EnsemblMetazoa" id="XM_019898029.1">
    <property type="protein sequence ID" value="XP_019753588.1"/>
    <property type="gene ID" value="LOC109532896"/>
</dbReference>
<dbReference type="Proteomes" id="UP000019118">
    <property type="component" value="Unassembled WGS sequence"/>
</dbReference>
<dbReference type="GO" id="GO:0003723">
    <property type="term" value="F:RNA binding"/>
    <property type="evidence" value="ECO:0007669"/>
    <property type="project" value="InterPro"/>
</dbReference>
<protein>
    <submittedName>
        <fullName evidence="2">Uncharacterized protein</fullName>
    </submittedName>
</protein>
<dbReference type="PANTHER" id="PTHR14435">
    <property type="entry name" value="ZINC FINGER PROTEIN 106"/>
    <property type="match status" value="1"/>
</dbReference>
<feature type="region of interest" description="Disordered" evidence="1">
    <location>
        <begin position="1"/>
        <end position="41"/>
    </location>
</feature>
<reference evidence="3" key="1">
    <citation type="journal article" date="2013" name="Genome Biol.">
        <title>Draft genome of the mountain pine beetle, Dendroctonus ponderosae Hopkins, a major forest pest.</title>
        <authorList>
            <person name="Keeling C.I."/>
            <person name="Yuen M.M."/>
            <person name="Liao N.Y."/>
            <person name="Docking T.R."/>
            <person name="Chan S.K."/>
            <person name="Taylor G.A."/>
            <person name="Palmquist D.L."/>
            <person name="Jackman S.D."/>
            <person name="Nguyen A."/>
            <person name="Li M."/>
            <person name="Henderson H."/>
            <person name="Janes J.K."/>
            <person name="Zhao Y."/>
            <person name="Pandoh P."/>
            <person name="Moore R."/>
            <person name="Sperling F.A."/>
            <person name="Huber D.P."/>
            <person name="Birol I."/>
            <person name="Jones S.J."/>
            <person name="Bohlmann J."/>
        </authorList>
    </citation>
    <scope>NUCLEOTIDE SEQUENCE</scope>
</reference>
<proteinExistence type="predicted"/>
<dbReference type="KEGG" id="dpa:109532896"/>
<sequence>MEMGRSKNNYSTRGRERSSRNYRGGRSRGYRPRGRPAFRRHHNDIGRRFRWERSQSPVEGSEEFMDRKIRNTSAIIMRHLFDGNDNCPVSTNIIDSTEDRTQIDTVDKNIKSSGRANSAKPPTKTKKTSNANLTAEQIYEKIMNHITNLNDGRKKNFIYTNSSSGLNQAVTDIQKQNRLEISRILRDMSSLTDRKDPEYHDTSIVPDIGIKIEELPENVIEELKRCLNVDLLSLNEAIEEPTASSPSCPIRPLLDVTSSSIDNAPFNVSAEPNAGVDSIEIKRECLDEADDNIVLNRQCDVETHCPDQSLQSQTGDLMNNRCSSENRNFELDIKVEEGYDLADSPLDIKDEAQLNDDSPMWMSNSLDTTVEFANQVTDGIVNNLNNREEEEADNTNSPAVVSTGIVSDNGESDYILQNLENTIFQNLASDRKSKCTDIEKVIIKMELIDGCMQHLTTYRRYLMQTVLSLSKRNYSTPHNHCEASQMHNLSSPSTTPTSTPPTATKTASLIDSDQRIIKRRKTTVDEQICDISLDTDSEAEAKLEKHTESPIHLRLEHKILCIEKVDENYLLLATDAGNIVYVTLHDSCLKYTLDVTQTPITSMQFVKSLNDFIYMYVGCLDTVLRICDFRGRKILQGIPICDEIMCMDYMWDYLFMGCRNGSLIRFSSKKFRVEFEEKNTGSDILVVKAAQEGPRRILLVGHRNAPIYVRDAMSGLCLRNFSNEAIVPTVYSIIIKGSSLYCGTAKDNILVFSFHEGKLINSIIADRAKGISCMKIKYNRLYVGCYNGSIYIYDLDGIKLITKLYGPGGSIQCMAVLDTQIVVGTLSGKFASLSWHSKTP</sequence>
<name>A0AAR5NXB4_DENPD</name>
<evidence type="ECO:0000313" key="3">
    <source>
        <dbReference type="Proteomes" id="UP000019118"/>
    </source>
</evidence>
<feature type="region of interest" description="Disordered" evidence="1">
    <location>
        <begin position="478"/>
        <end position="505"/>
    </location>
</feature>
<reference evidence="2" key="2">
    <citation type="submission" date="2024-08" db="UniProtKB">
        <authorList>
            <consortium name="EnsemblMetazoa"/>
        </authorList>
    </citation>
    <scope>IDENTIFICATION</scope>
</reference>
<feature type="compositionally biased region" description="Basic residues" evidence="1">
    <location>
        <begin position="23"/>
        <end position="41"/>
    </location>
</feature>
<dbReference type="GO" id="GO:0005829">
    <property type="term" value="C:cytosol"/>
    <property type="evidence" value="ECO:0007669"/>
    <property type="project" value="TreeGrafter"/>
</dbReference>
<evidence type="ECO:0000256" key="1">
    <source>
        <dbReference type="SAM" id="MobiDB-lite"/>
    </source>
</evidence>
<accession>A0AAR5NXB4</accession>
<keyword evidence="3" id="KW-1185">Reference proteome</keyword>
<dbReference type="AlphaFoldDB" id="A0AAR5NXB4"/>
<dbReference type="GO" id="GO:0017124">
    <property type="term" value="F:SH3 domain binding"/>
    <property type="evidence" value="ECO:0007669"/>
    <property type="project" value="TreeGrafter"/>
</dbReference>
<dbReference type="Gene3D" id="2.130.10.10">
    <property type="entry name" value="YVTN repeat-like/Quinoprotein amine dehydrogenase"/>
    <property type="match status" value="2"/>
</dbReference>
<dbReference type="SUPFAM" id="SSF50978">
    <property type="entry name" value="WD40 repeat-like"/>
    <property type="match status" value="1"/>
</dbReference>
<feature type="compositionally biased region" description="Polar residues" evidence="1">
    <location>
        <begin position="1"/>
        <end position="12"/>
    </location>
</feature>
<evidence type="ECO:0000313" key="2">
    <source>
        <dbReference type="EnsemblMetazoa" id="XP_019753588.1"/>
    </source>
</evidence>
<dbReference type="InterPro" id="IPR015943">
    <property type="entry name" value="WD40/YVTN_repeat-like_dom_sf"/>
</dbReference>
<feature type="compositionally biased region" description="Low complexity" evidence="1">
    <location>
        <begin position="490"/>
        <end position="505"/>
    </location>
</feature>
<organism evidence="2 3">
    <name type="scientific">Dendroctonus ponderosae</name>
    <name type="common">Mountain pine beetle</name>
    <dbReference type="NCBI Taxonomy" id="77166"/>
    <lineage>
        <taxon>Eukaryota</taxon>
        <taxon>Metazoa</taxon>
        <taxon>Ecdysozoa</taxon>
        <taxon>Arthropoda</taxon>
        <taxon>Hexapoda</taxon>
        <taxon>Insecta</taxon>
        <taxon>Pterygota</taxon>
        <taxon>Neoptera</taxon>
        <taxon>Endopterygota</taxon>
        <taxon>Coleoptera</taxon>
        <taxon>Polyphaga</taxon>
        <taxon>Cucujiformia</taxon>
        <taxon>Curculionidae</taxon>
        <taxon>Scolytinae</taxon>
        <taxon>Dendroctonus</taxon>
    </lineage>
</organism>
<dbReference type="InterPro" id="IPR042622">
    <property type="entry name" value="Znf106"/>
</dbReference>